<dbReference type="InterPro" id="IPR036397">
    <property type="entry name" value="RNaseH_sf"/>
</dbReference>
<dbReference type="Proteomes" id="UP000243745">
    <property type="component" value="Unassembled WGS sequence"/>
</dbReference>
<organism evidence="2 3">
    <name type="scientific">Ruminobacter amylophilus</name>
    <dbReference type="NCBI Taxonomy" id="867"/>
    <lineage>
        <taxon>Bacteria</taxon>
        <taxon>Pseudomonadati</taxon>
        <taxon>Pseudomonadota</taxon>
        <taxon>Gammaproteobacteria</taxon>
        <taxon>Aeromonadales</taxon>
        <taxon>Succinivibrionaceae</taxon>
        <taxon>Ruminobacter</taxon>
    </lineage>
</organism>
<evidence type="ECO:0000313" key="2">
    <source>
        <dbReference type="EMBL" id="SFP80628.1"/>
    </source>
</evidence>
<dbReference type="InterPro" id="IPR012337">
    <property type="entry name" value="RNaseH-like_sf"/>
</dbReference>
<accession>A0A662ZLN8</accession>
<dbReference type="AlphaFoldDB" id="A0A662ZLN8"/>
<feature type="domain" description="Integrase catalytic" evidence="1">
    <location>
        <begin position="138"/>
        <end position="315"/>
    </location>
</feature>
<dbReference type="PANTHER" id="PTHR35004">
    <property type="entry name" value="TRANSPOSASE RV3428C-RELATED"/>
    <property type="match status" value="1"/>
</dbReference>
<dbReference type="PANTHER" id="PTHR35004:SF7">
    <property type="entry name" value="INTEGRASE PROTEIN"/>
    <property type="match status" value="1"/>
</dbReference>
<name>A0A662ZLN8_9GAMM</name>
<dbReference type="InterPro" id="IPR001584">
    <property type="entry name" value="Integrase_cat-core"/>
</dbReference>
<sequence length="432" mass="50311">MKVSKKHTRIKHRLTIKGCSEKVLDSISQQQIRELHEQGLPIKRIAAKLYISRQTVRKYMNISNANTQRSHESFNSWLRKNESTVKSLFMRFEGHCVPMQRKVQKLYKGSTNLRSLQQFCKKYRQELKKAGSSTPVRYETQPGDQLQIDFGEKDVVIGGVKIRIHFFVCVLGYSRRMYVKAFTSENTEAWLNGIESAFRHFGGVPLSVVSDNTKCLVTSHTGKNLVLNERYMAFCRYWKIRPVVCTPYLPRSKGKCERMVRYFKENALSGKDFDSLESLQNWINLWLVRYSDIRELSLPHTTGAKLPIERFIEEEKSELRPFEKTMFTNIREEKRKVDKCGLIRIENRLYKLPEQYSNQSVFVQITDTDIIIHEADNKVIRMDKTTSVYTTKPQEKSTPVSENSVSSDFELWGKNALARPLETYESAIGGTW</sequence>
<dbReference type="GO" id="GO:0003677">
    <property type="term" value="F:DNA binding"/>
    <property type="evidence" value="ECO:0007669"/>
    <property type="project" value="InterPro"/>
</dbReference>
<dbReference type="PROSITE" id="PS50994">
    <property type="entry name" value="INTEGRASE"/>
    <property type="match status" value="1"/>
</dbReference>
<dbReference type="Gene3D" id="3.30.420.10">
    <property type="entry name" value="Ribonuclease H-like superfamily/Ribonuclease H"/>
    <property type="match status" value="1"/>
</dbReference>
<dbReference type="GO" id="GO:0015074">
    <property type="term" value="P:DNA integration"/>
    <property type="evidence" value="ECO:0007669"/>
    <property type="project" value="InterPro"/>
</dbReference>
<dbReference type="Gene3D" id="1.10.10.60">
    <property type="entry name" value="Homeodomain-like"/>
    <property type="match status" value="1"/>
</dbReference>
<dbReference type="EMBL" id="FOXF01000092">
    <property type="protein sequence ID" value="SFP80628.1"/>
    <property type="molecule type" value="Genomic_DNA"/>
</dbReference>
<dbReference type="Pfam" id="PF00665">
    <property type="entry name" value="rve"/>
    <property type="match status" value="1"/>
</dbReference>
<dbReference type="InterPro" id="IPR006120">
    <property type="entry name" value="Resolvase_HTH_dom"/>
</dbReference>
<dbReference type="GO" id="GO:0000150">
    <property type="term" value="F:DNA strand exchange activity"/>
    <property type="evidence" value="ECO:0007669"/>
    <property type="project" value="InterPro"/>
</dbReference>
<reference evidence="2 3" key="1">
    <citation type="submission" date="2016-10" db="EMBL/GenBank/DDBJ databases">
        <authorList>
            <person name="Varghese N."/>
            <person name="Submissions S."/>
        </authorList>
    </citation>
    <scope>NUCLEOTIDE SEQUENCE [LARGE SCALE GENOMIC DNA]</scope>
    <source>
        <strain evidence="2 3">DSM 1361</strain>
    </source>
</reference>
<dbReference type="SUPFAM" id="SSF53098">
    <property type="entry name" value="Ribonuclease H-like"/>
    <property type="match status" value="1"/>
</dbReference>
<gene>
    <name evidence="2" type="ORF">SAMN02910344_02337</name>
</gene>
<evidence type="ECO:0000313" key="3">
    <source>
        <dbReference type="Proteomes" id="UP000243745"/>
    </source>
</evidence>
<evidence type="ECO:0000259" key="1">
    <source>
        <dbReference type="PROSITE" id="PS50994"/>
    </source>
</evidence>
<proteinExistence type="predicted"/>
<dbReference type="NCBIfam" id="NF033546">
    <property type="entry name" value="transpos_IS21"/>
    <property type="match status" value="1"/>
</dbReference>
<protein>
    <submittedName>
        <fullName evidence="2">Transposase</fullName>
    </submittedName>
</protein>
<dbReference type="Pfam" id="PF02796">
    <property type="entry name" value="HTH_7"/>
    <property type="match status" value="1"/>
</dbReference>
<keyword evidence="3" id="KW-1185">Reference proteome</keyword>